<feature type="compositionally biased region" description="Low complexity" evidence="1">
    <location>
        <begin position="32"/>
        <end position="50"/>
    </location>
</feature>
<dbReference type="PANTHER" id="PTHR28136">
    <property type="entry name" value="NUCLEUS EXPORT PROTEIN BRR6"/>
    <property type="match status" value="1"/>
</dbReference>
<dbReference type="EMBL" id="JOWA01000095">
    <property type="protein sequence ID" value="KEZ43196.1"/>
    <property type="molecule type" value="Genomic_DNA"/>
</dbReference>
<feature type="region of interest" description="Disordered" evidence="1">
    <location>
        <begin position="146"/>
        <end position="233"/>
    </location>
</feature>
<feature type="region of interest" description="Disordered" evidence="1">
    <location>
        <begin position="1"/>
        <end position="130"/>
    </location>
</feature>
<dbReference type="GO" id="GO:0006998">
    <property type="term" value="P:nuclear envelope organization"/>
    <property type="evidence" value="ECO:0007669"/>
    <property type="project" value="InterPro"/>
</dbReference>
<dbReference type="GO" id="GO:0055088">
    <property type="term" value="P:lipid homeostasis"/>
    <property type="evidence" value="ECO:0007669"/>
    <property type="project" value="InterPro"/>
</dbReference>
<dbReference type="HOGENOM" id="CLU_040960_0_0_1"/>
<dbReference type="VEuPathDB" id="FungiDB:SAPIO_CDS4868"/>
<keyword evidence="2" id="KW-0472">Membrane</keyword>
<dbReference type="InterPro" id="IPR018767">
    <property type="entry name" value="Brl1/Brr6_dom"/>
</dbReference>
<evidence type="ECO:0000313" key="4">
    <source>
        <dbReference type="EMBL" id="KEZ43196.1"/>
    </source>
</evidence>
<keyword evidence="5" id="KW-1185">Reference proteome</keyword>
<evidence type="ECO:0000259" key="3">
    <source>
        <dbReference type="SMART" id="SM01042"/>
    </source>
</evidence>
<comment type="caution">
    <text evidence="4">The sequence shown here is derived from an EMBL/GenBank/DDBJ whole genome shotgun (WGS) entry which is preliminary data.</text>
</comment>
<evidence type="ECO:0000256" key="2">
    <source>
        <dbReference type="SAM" id="Phobius"/>
    </source>
</evidence>
<evidence type="ECO:0000256" key="1">
    <source>
        <dbReference type="SAM" id="MobiDB-lite"/>
    </source>
</evidence>
<feature type="region of interest" description="Disordered" evidence="1">
    <location>
        <begin position="424"/>
        <end position="482"/>
    </location>
</feature>
<dbReference type="OrthoDB" id="5961at2759"/>
<dbReference type="GeneID" id="27723940"/>
<feature type="transmembrane region" description="Helical" evidence="2">
    <location>
        <begin position="361"/>
        <end position="380"/>
    </location>
</feature>
<sequence>MDRRTYESPMDWEYQGTGPVDVTSPFTQISRNNPKNSIFSSPSKPSSQNNLFSGSTLPSTPSKQQAPPPPSSFFTPRIPGGQAAPPFRNPAFTTPRRPFDELALSEASGAETSPAFTENSDLANDTPELDRMSDLNMATITPSRVDKNFRYSKNGLQSRRYAPGKGEIPRPSRDHSAVDFVRKRKKRNYDRDVGSSRGRHGGGYSDSDEDSDGSLADERMSRSRDKKRKAKSKGLMGGLFTTMQRNPDFVEQAHKLIRLSLHLILVGSVMFVGYKGYNAVSADIMTANRAAQAARLNQIAECTKQYQENQCVQNLPALRQLCEEWKNCMTDDPEAIFMVRNTIKEIASIINEFSGEMHLKAWGFFFLAVIMLIISNTLAAGRVHPKPVPSVPMAPPYATPATGPWAAPMPSEAYHQWMHIQTPRTRRRQLEMDDGTDTDDGSIKGFRGAAIMAPQTPSRRSPTKENRSMSPVKFGRSPSKRY</sequence>
<dbReference type="RefSeq" id="XP_016642995.1">
    <property type="nucleotide sequence ID" value="XM_016787320.1"/>
</dbReference>
<organism evidence="4 5">
    <name type="scientific">Pseudallescheria apiosperma</name>
    <name type="common">Scedosporium apiospermum</name>
    <dbReference type="NCBI Taxonomy" id="563466"/>
    <lineage>
        <taxon>Eukaryota</taxon>
        <taxon>Fungi</taxon>
        <taxon>Dikarya</taxon>
        <taxon>Ascomycota</taxon>
        <taxon>Pezizomycotina</taxon>
        <taxon>Sordariomycetes</taxon>
        <taxon>Hypocreomycetidae</taxon>
        <taxon>Microascales</taxon>
        <taxon>Microascaceae</taxon>
        <taxon>Scedosporium</taxon>
    </lineage>
</organism>
<dbReference type="OMA" id="HPHIPRI"/>
<dbReference type="InterPro" id="IPR040202">
    <property type="entry name" value="Brl1/Brr6"/>
</dbReference>
<dbReference type="Proteomes" id="UP000028545">
    <property type="component" value="Unassembled WGS sequence"/>
</dbReference>
<feature type="domain" description="Brl1/Brr6" evidence="3">
    <location>
        <begin position="253"/>
        <end position="382"/>
    </location>
</feature>
<dbReference type="AlphaFoldDB" id="A0A084G784"/>
<feature type="compositionally biased region" description="Basic and acidic residues" evidence="1">
    <location>
        <begin position="167"/>
        <end position="181"/>
    </location>
</feature>
<gene>
    <name evidence="4" type="ORF">SAPIO_CDS4868</name>
</gene>
<protein>
    <recommendedName>
        <fullName evidence="3">Brl1/Brr6 domain-containing protein</fullName>
    </recommendedName>
</protein>
<dbReference type="SMART" id="SM01042">
    <property type="entry name" value="Brr6_like_C_C"/>
    <property type="match status" value="1"/>
</dbReference>
<reference evidence="4 5" key="1">
    <citation type="journal article" date="2014" name="Genome Announc.">
        <title>Draft genome sequence of the pathogenic fungus Scedosporium apiospermum.</title>
        <authorList>
            <person name="Vandeputte P."/>
            <person name="Ghamrawi S."/>
            <person name="Rechenmann M."/>
            <person name="Iltis A."/>
            <person name="Giraud S."/>
            <person name="Fleury M."/>
            <person name="Thornton C."/>
            <person name="Delhaes L."/>
            <person name="Meyer W."/>
            <person name="Papon N."/>
            <person name="Bouchara J.P."/>
        </authorList>
    </citation>
    <scope>NUCLEOTIDE SEQUENCE [LARGE SCALE GENOMIC DNA]</scope>
    <source>
        <strain evidence="4 5">IHEM 14462</strain>
    </source>
</reference>
<dbReference type="PANTHER" id="PTHR28136:SF1">
    <property type="entry name" value="NUCLEUS EXPORT PROTEIN BRL1"/>
    <property type="match status" value="1"/>
</dbReference>
<dbReference type="GO" id="GO:0031965">
    <property type="term" value="C:nuclear membrane"/>
    <property type="evidence" value="ECO:0007669"/>
    <property type="project" value="InterPro"/>
</dbReference>
<evidence type="ECO:0000313" key="5">
    <source>
        <dbReference type="Proteomes" id="UP000028545"/>
    </source>
</evidence>
<keyword evidence="2" id="KW-0812">Transmembrane</keyword>
<dbReference type="KEGG" id="sapo:SAPIO_CDS4868"/>
<proteinExistence type="predicted"/>
<dbReference type="Pfam" id="PF10104">
    <property type="entry name" value="Brr6_like_C_C"/>
    <property type="match status" value="1"/>
</dbReference>
<name>A0A084G784_PSEDA</name>
<accession>A0A084G784</accession>
<keyword evidence="2" id="KW-1133">Transmembrane helix</keyword>
<feature type="compositionally biased region" description="Polar residues" evidence="1">
    <location>
        <begin position="110"/>
        <end position="123"/>
    </location>
</feature>